<organism evidence="1 2">
    <name type="scientific">Bradyrhizobium erythrophlei</name>
    <dbReference type="NCBI Taxonomy" id="1437360"/>
    <lineage>
        <taxon>Bacteria</taxon>
        <taxon>Pseudomonadati</taxon>
        <taxon>Pseudomonadota</taxon>
        <taxon>Alphaproteobacteria</taxon>
        <taxon>Hyphomicrobiales</taxon>
        <taxon>Nitrobacteraceae</taxon>
        <taxon>Bradyrhizobium</taxon>
    </lineage>
</organism>
<protein>
    <submittedName>
        <fullName evidence="1">Uncharacterized protein</fullName>
    </submittedName>
</protein>
<name>A0A1M7ST09_9BRAD</name>
<dbReference type="AlphaFoldDB" id="A0A1M7ST09"/>
<proteinExistence type="predicted"/>
<evidence type="ECO:0000313" key="2">
    <source>
        <dbReference type="Proteomes" id="UP000184096"/>
    </source>
</evidence>
<dbReference type="RefSeq" id="WP_072815947.1">
    <property type="nucleotide sequence ID" value="NZ_LT670849.1"/>
</dbReference>
<gene>
    <name evidence="1" type="ORF">SAMN05444170_0153</name>
</gene>
<dbReference type="Proteomes" id="UP000184096">
    <property type="component" value="Chromosome I"/>
</dbReference>
<reference evidence="2" key="1">
    <citation type="submission" date="2016-11" db="EMBL/GenBank/DDBJ databases">
        <authorList>
            <person name="Varghese N."/>
            <person name="Submissions S."/>
        </authorList>
    </citation>
    <scope>NUCLEOTIDE SEQUENCE [LARGE SCALE GENOMIC DNA]</scope>
    <source>
        <strain evidence="2">GAS401</strain>
    </source>
</reference>
<dbReference type="OrthoDB" id="8248361at2"/>
<keyword evidence="2" id="KW-1185">Reference proteome</keyword>
<evidence type="ECO:0000313" key="1">
    <source>
        <dbReference type="EMBL" id="SHN61609.1"/>
    </source>
</evidence>
<sequence>MSSAMDSIVDAYVRLKNRAALEEMRMHRHRLKVNLFLHGEERRYDVSPAIRSFDDDLSVIEAGIERCRDC</sequence>
<accession>A0A1M7ST09</accession>
<dbReference type="EMBL" id="LT670849">
    <property type="protein sequence ID" value="SHN61609.1"/>
    <property type="molecule type" value="Genomic_DNA"/>
</dbReference>